<name>A0A3L9KXZ0_9MICC</name>
<evidence type="ECO:0000313" key="5">
    <source>
        <dbReference type="EMBL" id="RLY91716.1"/>
    </source>
</evidence>
<dbReference type="Pfam" id="PF00534">
    <property type="entry name" value="Glycos_transf_1"/>
    <property type="match status" value="1"/>
</dbReference>
<reference evidence="5 6" key="1">
    <citation type="submission" date="2018-10" db="EMBL/GenBank/DDBJ databases">
        <title>Kocuria tytonicola, new bacteria from the preen glands of American barn owls (Tyto furcata).</title>
        <authorList>
            <person name="Braun M.S."/>
            <person name="Wang E."/>
            <person name="Zimmermann S."/>
            <person name="Boutin S."/>
            <person name="Wagner H."/>
            <person name="Wink M."/>
        </authorList>
    </citation>
    <scope>NUCLEOTIDE SEQUENCE [LARGE SCALE GENOMIC DNA]</scope>
    <source>
        <strain evidence="5 6">473</strain>
    </source>
</reference>
<feature type="domain" description="Glycosyltransferase subfamily 4-like N-terminal" evidence="4">
    <location>
        <begin position="22"/>
        <end position="175"/>
    </location>
</feature>
<evidence type="ECO:0000256" key="2">
    <source>
        <dbReference type="ARBA" id="ARBA00022679"/>
    </source>
</evidence>
<proteinExistence type="predicted"/>
<evidence type="ECO:0000256" key="1">
    <source>
        <dbReference type="ARBA" id="ARBA00022676"/>
    </source>
</evidence>
<dbReference type="Pfam" id="PF13439">
    <property type="entry name" value="Glyco_transf_4"/>
    <property type="match status" value="1"/>
</dbReference>
<dbReference type="InterPro" id="IPR028098">
    <property type="entry name" value="Glyco_trans_4-like_N"/>
</dbReference>
<keyword evidence="6" id="KW-1185">Reference proteome</keyword>
<comment type="caution">
    <text evidence="5">The sequence shown here is derived from an EMBL/GenBank/DDBJ whole genome shotgun (WGS) entry which is preliminary data.</text>
</comment>
<dbReference type="Proteomes" id="UP000277871">
    <property type="component" value="Unassembled WGS sequence"/>
</dbReference>
<dbReference type="AlphaFoldDB" id="A0A3L9KXZ0"/>
<gene>
    <name evidence="5" type="ORF">EAE32_10895</name>
</gene>
<sequence length="367" mass="40101">MRSLVVTAWFPDVQTPSRTPFVLEHCWSLQEAGHDVTVVHVVIGRSGGPTIQDVYQGVPVTRVHLAVTDPRSYAEVARTILAGLRGTDVLHTMAFSAVLFAAAPWLVRRRPWVHTEHWNGVVNPASVGPLWQRLSWLRHALRLPHAVTGVTDELCREMARFSRPGATHVIPCVVENSRPPAPFPSTPPLRLVGVGALIDRKQPVLALETVAELVRRGEDVHYTLIGRGPLVETLHKTARALGIAERVELTGPIPPAEVASRLSAAHIFFLPSAQENFFTAVAEAIAAGRPAAVPLSGGFDDYCTDANSVLTNSWEVGDLADAVQLARDRFHTADPAAIADTVRARFSRSEIGTQFSRLYRTIGHRAR</sequence>
<evidence type="ECO:0000313" key="6">
    <source>
        <dbReference type="Proteomes" id="UP000277871"/>
    </source>
</evidence>
<accession>A0A3L9KXZ0</accession>
<dbReference type="InterPro" id="IPR001296">
    <property type="entry name" value="Glyco_trans_1"/>
</dbReference>
<evidence type="ECO:0000259" key="4">
    <source>
        <dbReference type="Pfam" id="PF13439"/>
    </source>
</evidence>
<keyword evidence="1" id="KW-0328">Glycosyltransferase</keyword>
<dbReference type="PANTHER" id="PTHR12526">
    <property type="entry name" value="GLYCOSYLTRANSFERASE"/>
    <property type="match status" value="1"/>
</dbReference>
<organism evidence="5 6">
    <name type="scientific">Kocuria tytonicola</name>
    <dbReference type="NCBI Taxonomy" id="2055946"/>
    <lineage>
        <taxon>Bacteria</taxon>
        <taxon>Bacillati</taxon>
        <taxon>Actinomycetota</taxon>
        <taxon>Actinomycetes</taxon>
        <taxon>Micrococcales</taxon>
        <taxon>Micrococcaceae</taxon>
        <taxon>Kocuria</taxon>
    </lineage>
</organism>
<dbReference type="GO" id="GO:0016757">
    <property type="term" value="F:glycosyltransferase activity"/>
    <property type="evidence" value="ECO:0007669"/>
    <property type="project" value="UniProtKB-KW"/>
</dbReference>
<protein>
    <submittedName>
        <fullName evidence="5">Glycosyltransferase</fullName>
    </submittedName>
</protein>
<dbReference type="EMBL" id="RDEX01000003">
    <property type="protein sequence ID" value="RLY91716.1"/>
    <property type="molecule type" value="Genomic_DNA"/>
</dbReference>
<dbReference type="RefSeq" id="WP_121865170.1">
    <property type="nucleotide sequence ID" value="NZ_RDEX01000003.1"/>
</dbReference>
<feature type="domain" description="Glycosyl transferase family 1" evidence="3">
    <location>
        <begin position="190"/>
        <end position="324"/>
    </location>
</feature>
<evidence type="ECO:0000259" key="3">
    <source>
        <dbReference type="Pfam" id="PF00534"/>
    </source>
</evidence>
<dbReference type="SUPFAM" id="SSF53756">
    <property type="entry name" value="UDP-Glycosyltransferase/glycogen phosphorylase"/>
    <property type="match status" value="1"/>
</dbReference>
<dbReference type="Gene3D" id="3.40.50.2000">
    <property type="entry name" value="Glycogen Phosphorylase B"/>
    <property type="match status" value="2"/>
</dbReference>
<keyword evidence="2 5" id="KW-0808">Transferase</keyword>